<evidence type="ECO:0000313" key="1">
    <source>
        <dbReference type="EMBL" id="GGA58039.1"/>
    </source>
</evidence>
<dbReference type="OrthoDB" id="9800597at2"/>
<organism evidence="1 2">
    <name type="scientific">Pelagibacterium lentulum</name>
    <dbReference type="NCBI Taxonomy" id="2029865"/>
    <lineage>
        <taxon>Bacteria</taxon>
        <taxon>Pseudomonadati</taxon>
        <taxon>Pseudomonadota</taxon>
        <taxon>Alphaproteobacteria</taxon>
        <taxon>Hyphomicrobiales</taxon>
        <taxon>Devosiaceae</taxon>
        <taxon>Pelagibacterium</taxon>
    </lineage>
</organism>
<keyword evidence="2" id="KW-1185">Reference proteome</keyword>
<proteinExistence type="predicted"/>
<dbReference type="RefSeq" id="WP_127073738.1">
    <property type="nucleotide sequence ID" value="NZ_BMKB01000005.1"/>
</dbReference>
<dbReference type="Proteomes" id="UP000596977">
    <property type="component" value="Unassembled WGS sequence"/>
</dbReference>
<name>A0A916RIN3_9HYPH</name>
<accession>A0A916RIN3</accession>
<dbReference type="InterPro" id="IPR036249">
    <property type="entry name" value="Thioredoxin-like_sf"/>
</dbReference>
<comment type="caution">
    <text evidence="1">The sequence shown here is derived from an EMBL/GenBank/DDBJ whole genome shotgun (WGS) entry which is preliminary data.</text>
</comment>
<gene>
    <name evidence="1" type="ORF">GCM10011499_30320</name>
</gene>
<reference evidence="1 2" key="1">
    <citation type="journal article" date="2014" name="Int. J. Syst. Evol. Microbiol.">
        <title>Complete genome sequence of Corynebacterium casei LMG S-19264T (=DSM 44701T), isolated from a smear-ripened cheese.</title>
        <authorList>
            <consortium name="US DOE Joint Genome Institute (JGI-PGF)"/>
            <person name="Walter F."/>
            <person name="Albersmeier A."/>
            <person name="Kalinowski J."/>
            <person name="Ruckert C."/>
        </authorList>
    </citation>
    <scope>NUCLEOTIDE SEQUENCE [LARGE SCALE GENOMIC DNA]</scope>
    <source>
        <strain evidence="1 2">CGMCC 1.15896</strain>
    </source>
</reference>
<dbReference type="Gene3D" id="3.40.30.10">
    <property type="entry name" value="Glutaredoxin"/>
    <property type="match status" value="1"/>
</dbReference>
<dbReference type="SUPFAM" id="SSF52833">
    <property type="entry name" value="Thioredoxin-like"/>
    <property type="match status" value="1"/>
</dbReference>
<dbReference type="EMBL" id="BMKB01000005">
    <property type="protein sequence ID" value="GGA58039.1"/>
    <property type="molecule type" value="Genomic_DNA"/>
</dbReference>
<sequence>MPDAILFLVSQPYLSGKRFKQLQAGLSGASALPSAVVRMEGAGQSAMDALDRLVANQARDILIQPVGLPFSDSLMAWLPGALGAWQRDAGIDDLKLSLANDQIGDDTVLSALVASALAGADDARPVDVENGSIDGKGWDDVPPYRDHLLVCTGPRCTYRRAGLLRDVLNAELSRQGVMRQTLVATTGCLFPCNKGPMVAHYPAGRWYALNTERDVATFVETVLVKRRPLSQFVIHEANTHDYA</sequence>
<dbReference type="CDD" id="cd02980">
    <property type="entry name" value="TRX_Fd_family"/>
    <property type="match status" value="1"/>
</dbReference>
<evidence type="ECO:0000313" key="2">
    <source>
        <dbReference type="Proteomes" id="UP000596977"/>
    </source>
</evidence>
<protein>
    <recommendedName>
        <fullName evidence="3">(2Fe-2S) ferredoxin domain-containing protein</fullName>
    </recommendedName>
</protein>
<evidence type="ECO:0008006" key="3">
    <source>
        <dbReference type="Google" id="ProtNLM"/>
    </source>
</evidence>
<dbReference type="AlphaFoldDB" id="A0A916RIN3"/>